<evidence type="ECO:0000256" key="3">
    <source>
        <dbReference type="ARBA" id="ARBA00022679"/>
    </source>
</evidence>
<dbReference type="PANTHER" id="PTHR10631:SF3">
    <property type="entry name" value="TRNA (GUANINE(26)-N(2))-DIMETHYLTRANSFERASE"/>
    <property type="match status" value="1"/>
</dbReference>
<dbReference type="GO" id="GO:0000049">
    <property type="term" value="F:tRNA binding"/>
    <property type="evidence" value="ECO:0007669"/>
    <property type="project" value="UniProtKB-UniRule"/>
</dbReference>
<comment type="similarity">
    <text evidence="9">Belongs to the class I-like SAM-binding methyltransferase superfamily. Trm1 family.</text>
</comment>
<dbReference type="InterPro" id="IPR042296">
    <property type="entry name" value="tRNA_met_Trm1_C"/>
</dbReference>
<evidence type="ECO:0000313" key="12">
    <source>
        <dbReference type="Proteomes" id="UP001295684"/>
    </source>
</evidence>
<feature type="region of interest" description="Disordered" evidence="10">
    <location>
        <begin position="527"/>
        <end position="571"/>
    </location>
</feature>
<organism evidence="11 12">
    <name type="scientific">Euplotes crassus</name>
    <dbReference type="NCBI Taxonomy" id="5936"/>
    <lineage>
        <taxon>Eukaryota</taxon>
        <taxon>Sar</taxon>
        <taxon>Alveolata</taxon>
        <taxon>Ciliophora</taxon>
        <taxon>Intramacronucleata</taxon>
        <taxon>Spirotrichea</taxon>
        <taxon>Hypotrichia</taxon>
        <taxon>Euplotida</taxon>
        <taxon>Euplotidae</taxon>
        <taxon>Moneuplotes</taxon>
    </lineage>
</organism>
<dbReference type="GO" id="GO:0160104">
    <property type="term" value="F:tRNA (guanine(26)-N2)-dimethyltransferase activity"/>
    <property type="evidence" value="ECO:0007669"/>
    <property type="project" value="UniProtKB-UniRule"/>
</dbReference>
<evidence type="ECO:0000256" key="9">
    <source>
        <dbReference type="PROSITE-ProRule" id="PRU00958"/>
    </source>
</evidence>
<dbReference type="SUPFAM" id="SSF53335">
    <property type="entry name" value="S-adenosyl-L-methionine-dependent methyltransferases"/>
    <property type="match status" value="1"/>
</dbReference>
<dbReference type="InterPro" id="IPR029063">
    <property type="entry name" value="SAM-dependent_MTases_sf"/>
</dbReference>
<feature type="compositionally biased region" description="Basic and acidic residues" evidence="10">
    <location>
        <begin position="30"/>
        <end position="50"/>
    </location>
</feature>
<keyword evidence="3 9" id="KW-0808">Transferase</keyword>
<feature type="region of interest" description="Disordered" evidence="10">
    <location>
        <begin position="320"/>
        <end position="348"/>
    </location>
</feature>
<evidence type="ECO:0000313" key="11">
    <source>
        <dbReference type="EMBL" id="CAI2363722.1"/>
    </source>
</evidence>
<sequence>MSTAPDKEVPAGFKILNEGQAWILYHQKDSKRQKTTELEEEKVPQEEEKKAPKKLQKMNRTEKNETRDTVFYNPVQEFNRDLSILCITEYGSQLQQRREKKDCWKGIKVLEALAATGLRSCRYMKEIGVDIQKILSNDWDPEAAELIKKNFAYNDIPEEKTEVTAMDGIDLMYERRKLKDLYDVIDLDPYGTASPFLDSTIQAIENGGLLCVTFTDTAVLCTSKPHVCYYKYDSVATHKKNCHEYALRMVLHTIASIANRYQKQIFPLLSLTADFYIRLFVRIGSEEKSVLHCHDSIINTSYVFQCNGCQNYYLHNVGRSSSKHDKKEKNLTKEEQSKRDHNHNTKYSLNPVSIPTKCEVCDSSMVIGGPIWTGEIHDNGFINSLLERTEDWKHLGTYKRIKKTLEAIQKEMSIGNYPLSMDYDRLNSEIRASSIPKKAIYSAFRSLGYELVQTYYKPNLFKTNAPHKVIYDIFKAWKMKCIEGTEKDITDKCSDIAKSILNKPIEVEPDFEFKSKEIEADLKKNKVKYSHNPPGWGPGTRATNNAQNPKVKKADKKAQEKVEEENEKMSD</sequence>
<dbReference type="Pfam" id="PF02005">
    <property type="entry name" value="TRM"/>
    <property type="match status" value="1"/>
</dbReference>
<keyword evidence="12" id="KW-1185">Reference proteome</keyword>
<evidence type="ECO:0000256" key="5">
    <source>
        <dbReference type="ARBA" id="ARBA00022694"/>
    </source>
</evidence>
<comment type="catalytic activity">
    <reaction evidence="8 9">
        <text>guanosine(26) in tRNA + 2 S-adenosyl-L-methionine = N(2)-dimethylguanosine(26) in tRNA + 2 S-adenosyl-L-homocysteine + 2 H(+)</text>
        <dbReference type="Rhea" id="RHEA:43140"/>
        <dbReference type="Rhea" id="RHEA-COMP:10359"/>
        <dbReference type="Rhea" id="RHEA-COMP:10360"/>
        <dbReference type="ChEBI" id="CHEBI:15378"/>
        <dbReference type="ChEBI" id="CHEBI:57856"/>
        <dbReference type="ChEBI" id="CHEBI:59789"/>
        <dbReference type="ChEBI" id="CHEBI:74269"/>
        <dbReference type="ChEBI" id="CHEBI:74513"/>
        <dbReference type="EC" id="2.1.1.216"/>
    </reaction>
</comment>
<dbReference type="GO" id="GO:0005634">
    <property type="term" value="C:nucleus"/>
    <property type="evidence" value="ECO:0007669"/>
    <property type="project" value="TreeGrafter"/>
</dbReference>
<keyword evidence="6 9" id="KW-0694">RNA-binding</keyword>
<evidence type="ECO:0000256" key="7">
    <source>
        <dbReference type="ARBA" id="ARBA00039099"/>
    </source>
</evidence>
<evidence type="ECO:0000256" key="4">
    <source>
        <dbReference type="ARBA" id="ARBA00022691"/>
    </source>
</evidence>
<keyword evidence="2 9" id="KW-0489">Methyltransferase</keyword>
<dbReference type="PROSITE" id="PS51626">
    <property type="entry name" value="SAM_MT_TRM1"/>
    <property type="match status" value="1"/>
</dbReference>
<dbReference type="GO" id="GO:0002940">
    <property type="term" value="P:tRNA N2-guanine methylation"/>
    <property type="evidence" value="ECO:0007669"/>
    <property type="project" value="TreeGrafter"/>
</dbReference>
<evidence type="ECO:0000256" key="10">
    <source>
        <dbReference type="SAM" id="MobiDB-lite"/>
    </source>
</evidence>
<evidence type="ECO:0000256" key="1">
    <source>
        <dbReference type="ARBA" id="ARBA00022555"/>
    </source>
</evidence>
<keyword evidence="1 9" id="KW-0820">tRNA-binding</keyword>
<dbReference type="Gene3D" id="3.40.50.150">
    <property type="entry name" value="Vaccinia Virus protein VP39"/>
    <property type="match status" value="1"/>
</dbReference>
<keyword evidence="5 9" id="KW-0819">tRNA processing</keyword>
<dbReference type="Gene3D" id="3.30.56.70">
    <property type="entry name" value="N2,N2-dimethylguanosine tRNA methyltransferase, C-terminal domain"/>
    <property type="match status" value="1"/>
</dbReference>
<accession>A0AAD1X9H8</accession>
<dbReference type="PANTHER" id="PTHR10631">
    <property type="entry name" value="N 2 ,N 2 -DIMETHYLGUANOSINE TRNA METHYLTRANSFERASE"/>
    <property type="match status" value="1"/>
</dbReference>
<dbReference type="FunFam" id="3.40.50.150:FF:000051">
    <property type="entry name" value="tRNA (guanine(26)-N(2))-dimethyltransferase"/>
    <property type="match status" value="1"/>
</dbReference>
<feature type="compositionally biased region" description="Basic and acidic residues" evidence="10">
    <location>
        <begin position="556"/>
        <end position="571"/>
    </location>
</feature>
<reference evidence="11" key="1">
    <citation type="submission" date="2023-07" db="EMBL/GenBank/DDBJ databases">
        <authorList>
            <consortium name="AG Swart"/>
            <person name="Singh M."/>
            <person name="Singh A."/>
            <person name="Seah K."/>
            <person name="Emmerich C."/>
        </authorList>
    </citation>
    <scope>NUCLEOTIDE SEQUENCE</scope>
    <source>
        <strain evidence="11">DP1</strain>
    </source>
</reference>
<protein>
    <recommendedName>
        <fullName evidence="7 9">tRNA (guanine(26)-N(2))-dimethyltransferase</fullName>
        <ecNumber evidence="7 9">2.1.1.216</ecNumber>
    </recommendedName>
</protein>
<keyword evidence="4 9" id="KW-0949">S-adenosyl-L-methionine</keyword>
<evidence type="ECO:0000256" key="2">
    <source>
        <dbReference type="ARBA" id="ARBA00022603"/>
    </source>
</evidence>
<dbReference type="NCBIfam" id="TIGR00308">
    <property type="entry name" value="TRM1"/>
    <property type="match status" value="1"/>
</dbReference>
<comment type="caution">
    <text evidence="11">The sequence shown here is derived from an EMBL/GenBank/DDBJ whole genome shotgun (WGS) entry which is preliminary data.</text>
</comment>
<feature type="compositionally biased region" description="Basic and acidic residues" evidence="10">
    <location>
        <begin position="322"/>
        <end position="343"/>
    </location>
</feature>
<dbReference type="EC" id="2.1.1.216" evidence="7 9"/>
<gene>
    <name evidence="11" type="ORF">ECRASSUSDP1_LOCUS5059</name>
</gene>
<dbReference type="AlphaFoldDB" id="A0AAD1X9H8"/>
<name>A0AAD1X9H8_EUPCR</name>
<proteinExistence type="inferred from homology"/>
<dbReference type="Proteomes" id="UP001295684">
    <property type="component" value="Unassembled WGS sequence"/>
</dbReference>
<dbReference type="InterPro" id="IPR002905">
    <property type="entry name" value="Trm1"/>
</dbReference>
<evidence type="ECO:0000256" key="6">
    <source>
        <dbReference type="ARBA" id="ARBA00022884"/>
    </source>
</evidence>
<dbReference type="EMBL" id="CAMPGE010004872">
    <property type="protein sequence ID" value="CAI2363722.1"/>
    <property type="molecule type" value="Genomic_DNA"/>
</dbReference>
<feature type="region of interest" description="Disordered" evidence="10">
    <location>
        <begin position="30"/>
        <end position="63"/>
    </location>
</feature>
<evidence type="ECO:0000256" key="8">
    <source>
        <dbReference type="ARBA" id="ARBA00051897"/>
    </source>
</evidence>